<reference evidence="2 3" key="1">
    <citation type="submission" date="2024-08" db="EMBL/GenBank/DDBJ databases">
        <authorList>
            <person name="Cucini C."/>
            <person name="Frati F."/>
        </authorList>
    </citation>
    <scope>NUCLEOTIDE SEQUENCE [LARGE SCALE GENOMIC DNA]</scope>
</reference>
<feature type="region of interest" description="Disordered" evidence="1">
    <location>
        <begin position="427"/>
        <end position="458"/>
    </location>
</feature>
<feature type="compositionally biased region" description="Polar residues" evidence="1">
    <location>
        <begin position="431"/>
        <end position="441"/>
    </location>
</feature>
<evidence type="ECO:0000256" key="1">
    <source>
        <dbReference type="SAM" id="MobiDB-lite"/>
    </source>
</evidence>
<name>A0ABP1RAC9_9HEXA</name>
<sequence>MAYCVTRIPSSSSSSTYKPDKGNVSRSRASTSGPSGSASSLTKPRSQQELRKDLTKKLNLAGRSMHELQAVLLQESILTGSQSDPCLDPLVSRFSQQINVADSIMLKSTKVSAGTSTSTVPMKEKYHYYLEELQDFDWGKSQYDDFMNATIMEKEKINSAVYEDGGGKSTNYMPLSYFGAEGITPLTTAKSNTNDSDILQENESGCGDFIRSQKTIRPVTEFQKDSCAHAVFDSTTNSFASYSKYSKASFESSDSLELEKSVASVTQVPNRSTQSVRSTSTTASTALFNIGECSDENQLSDLDEDVTDAHKWEALKKKQKSNLRRPRMQDVFPLTEECVASSSSFNQSLDGSPEHSFLHDSRDIPWANKSKSANESWYEFKERCSATSLHQRLRLSETPDRRVEDSASPFKLRDYISDNNVASPCRRSTKSVRFSPSTTIHPSHDRLPYSDSSSDENVSFEVQQFPCTENRRQKLQRNNGRVRLQK</sequence>
<dbReference type="EMBL" id="CAXLJM020000068">
    <property type="protein sequence ID" value="CAL8122807.1"/>
    <property type="molecule type" value="Genomic_DNA"/>
</dbReference>
<comment type="caution">
    <text evidence="2">The sequence shown here is derived from an EMBL/GenBank/DDBJ whole genome shotgun (WGS) entry which is preliminary data.</text>
</comment>
<protein>
    <submittedName>
        <fullName evidence="2">Uncharacterized protein</fullName>
    </submittedName>
</protein>
<evidence type="ECO:0000313" key="3">
    <source>
        <dbReference type="Proteomes" id="UP001642540"/>
    </source>
</evidence>
<feature type="region of interest" description="Disordered" evidence="1">
    <location>
        <begin position="1"/>
        <end position="49"/>
    </location>
</feature>
<organism evidence="2 3">
    <name type="scientific">Orchesella dallaii</name>
    <dbReference type="NCBI Taxonomy" id="48710"/>
    <lineage>
        <taxon>Eukaryota</taxon>
        <taxon>Metazoa</taxon>
        <taxon>Ecdysozoa</taxon>
        <taxon>Arthropoda</taxon>
        <taxon>Hexapoda</taxon>
        <taxon>Collembola</taxon>
        <taxon>Entomobryomorpha</taxon>
        <taxon>Entomobryoidea</taxon>
        <taxon>Orchesellidae</taxon>
        <taxon>Orchesellinae</taxon>
        <taxon>Orchesella</taxon>
    </lineage>
</organism>
<proteinExistence type="predicted"/>
<evidence type="ECO:0000313" key="2">
    <source>
        <dbReference type="EMBL" id="CAL8122807.1"/>
    </source>
</evidence>
<dbReference type="Proteomes" id="UP001642540">
    <property type="component" value="Unassembled WGS sequence"/>
</dbReference>
<keyword evidence="3" id="KW-1185">Reference proteome</keyword>
<gene>
    <name evidence="2" type="ORF">ODALV1_LOCUS19963</name>
</gene>
<feature type="compositionally biased region" description="Low complexity" evidence="1">
    <location>
        <begin position="25"/>
        <end position="40"/>
    </location>
</feature>
<accession>A0ABP1RAC9</accession>